<dbReference type="PANTHER" id="PTHR42924">
    <property type="entry name" value="EXONUCLEASE"/>
    <property type="match status" value="1"/>
</dbReference>
<dbReference type="Gene3D" id="3.20.20.140">
    <property type="entry name" value="Metal-dependent hydrolases"/>
    <property type="match status" value="1"/>
</dbReference>
<dbReference type="KEGG" id="thig:FE785_05620"/>
<sequence>MKIDLHCHSTASDGSLSPNQLIDLAVKHEVTHLAITDHDTTAGYMQALDYAKNNQVELISGVEASCDWQGHTIHIVGLDFDVTNSALQQGLQHIRNLRLERAALICERLQNKARVNIDNLEEKLNDKVGEGVVGRNHIAQILVEHDLVKNTQQAFDRYLKKGRPGYVAASWPSLQQIVEWIVQAGGIAVIAHPGIYKFTSSKLNRMITDFKAAGGQAIEVVNQPRHSAEINGMADRAKRFELWASVGSDFHRPEHTWRGLGWLAPLPQTVTPVWAHFKQSA</sequence>
<dbReference type="AlphaFoldDB" id="A0A4V1HI34"/>
<dbReference type="OrthoDB" id="9804333at2"/>
<feature type="domain" description="Polymerase/histidinol phosphatase N-terminal" evidence="1">
    <location>
        <begin position="3"/>
        <end position="68"/>
    </location>
</feature>
<dbReference type="GO" id="GO:0035312">
    <property type="term" value="F:5'-3' DNA exonuclease activity"/>
    <property type="evidence" value="ECO:0007669"/>
    <property type="project" value="TreeGrafter"/>
</dbReference>
<dbReference type="InterPro" id="IPR003141">
    <property type="entry name" value="Pol/His_phosphatase_N"/>
</dbReference>
<evidence type="ECO:0000259" key="1">
    <source>
        <dbReference type="SMART" id="SM00481"/>
    </source>
</evidence>
<dbReference type="SMART" id="SM00481">
    <property type="entry name" value="POLIIIAc"/>
    <property type="match status" value="1"/>
</dbReference>
<reference evidence="2 3" key="1">
    <citation type="submission" date="2019-05" db="EMBL/GenBank/DDBJ databases">
        <title>Thiomicrorhabdus sediminis sp. nov, a novel sulfur-oxidizing bacterium isolated from coastal sediment.</title>
        <authorList>
            <person name="Liu X."/>
        </authorList>
    </citation>
    <scope>NUCLEOTIDE SEQUENCE [LARGE SCALE GENOMIC DNA]</scope>
    <source>
        <strain evidence="2 3">G1</strain>
    </source>
</reference>
<dbReference type="Gene3D" id="1.10.150.650">
    <property type="match status" value="1"/>
</dbReference>
<dbReference type="Pfam" id="PF02811">
    <property type="entry name" value="PHP"/>
    <property type="match status" value="1"/>
</dbReference>
<dbReference type="Proteomes" id="UP000304864">
    <property type="component" value="Chromosome"/>
</dbReference>
<dbReference type="PANTHER" id="PTHR42924:SF3">
    <property type="entry name" value="POLYMERASE_HISTIDINOL PHOSPHATASE N-TERMINAL DOMAIN-CONTAINING PROTEIN"/>
    <property type="match status" value="1"/>
</dbReference>
<name>A0A4V1HI34_9GAMM</name>
<dbReference type="GO" id="GO:0004534">
    <property type="term" value="F:5'-3' RNA exonuclease activity"/>
    <property type="evidence" value="ECO:0007669"/>
    <property type="project" value="TreeGrafter"/>
</dbReference>
<organism evidence="2 3">
    <name type="scientific">Thiomicrorhabdus sediminis</name>
    <dbReference type="NCBI Taxonomy" id="2580412"/>
    <lineage>
        <taxon>Bacteria</taxon>
        <taxon>Pseudomonadati</taxon>
        <taxon>Pseudomonadota</taxon>
        <taxon>Gammaproteobacteria</taxon>
        <taxon>Thiotrichales</taxon>
        <taxon>Piscirickettsiaceae</taxon>
        <taxon>Thiomicrorhabdus</taxon>
    </lineage>
</organism>
<evidence type="ECO:0000313" key="2">
    <source>
        <dbReference type="EMBL" id="QCU91133.1"/>
    </source>
</evidence>
<gene>
    <name evidence="2" type="ORF">FE785_05620</name>
</gene>
<protein>
    <submittedName>
        <fullName evidence="2">PHP domain-containing protein</fullName>
    </submittedName>
</protein>
<dbReference type="InterPro" id="IPR004013">
    <property type="entry name" value="PHP_dom"/>
</dbReference>
<dbReference type="SUPFAM" id="SSF89550">
    <property type="entry name" value="PHP domain-like"/>
    <property type="match status" value="1"/>
</dbReference>
<dbReference type="InterPro" id="IPR016195">
    <property type="entry name" value="Pol/histidinol_Pase-like"/>
</dbReference>
<dbReference type="CDD" id="cd07438">
    <property type="entry name" value="PHP_HisPPase_AMP"/>
    <property type="match status" value="1"/>
</dbReference>
<dbReference type="EMBL" id="CP040602">
    <property type="protein sequence ID" value="QCU91133.1"/>
    <property type="molecule type" value="Genomic_DNA"/>
</dbReference>
<accession>A0A4V1HI34</accession>
<proteinExistence type="predicted"/>
<evidence type="ECO:0000313" key="3">
    <source>
        <dbReference type="Proteomes" id="UP000304864"/>
    </source>
</evidence>
<dbReference type="InterPro" id="IPR052018">
    <property type="entry name" value="PHP_domain"/>
</dbReference>
<keyword evidence="3" id="KW-1185">Reference proteome</keyword>